<keyword evidence="2" id="KW-1185">Reference proteome</keyword>
<evidence type="ECO:0000313" key="1">
    <source>
        <dbReference type="EMBL" id="TCT37176.1"/>
    </source>
</evidence>
<sequence length="244" mass="27317">MELQTSLAGWPPENKAFPVRDIDIRVQPGALEFLGQYEAAIAANWEAEIAANPHLFNGKLLTIYELAFTDGIVRANAKVVPYAYHLWWRRQASPPPTFHAFAMAVLISSDDAVMAIRMSETTANPGKVYCASGSLELSDIVDGRVDVDANMAREVAEETGIDLTALRPGADYYCAHSRQCVMFYRFYRSELPAEKLVEKVHAHMRRDDEKEIDAVIPVTRGNMNSFDYGHSMPPALDLFFRSQS</sequence>
<gene>
    <name evidence="1" type="ORF">EDC90_102068</name>
</gene>
<dbReference type="OrthoDB" id="9806849at2"/>
<dbReference type="InterPro" id="IPR015797">
    <property type="entry name" value="NUDIX_hydrolase-like_dom_sf"/>
</dbReference>
<dbReference type="EMBL" id="SMAR01000020">
    <property type="protein sequence ID" value="TCT37176.1"/>
    <property type="molecule type" value="Genomic_DNA"/>
</dbReference>
<dbReference type="SUPFAM" id="SSF55811">
    <property type="entry name" value="Nudix"/>
    <property type="match status" value="1"/>
</dbReference>
<reference evidence="1 2" key="1">
    <citation type="submission" date="2019-03" db="EMBL/GenBank/DDBJ databases">
        <title>Freshwater and sediment microbial communities from various areas in North America, analyzing microbe dynamics in response to fracking.</title>
        <authorList>
            <person name="Lamendella R."/>
        </authorList>
    </citation>
    <scope>NUCLEOTIDE SEQUENCE [LARGE SCALE GENOMIC DNA]</scope>
    <source>
        <strain evidence="1 2">175.2</strain>
    </source>
</reference>
<accession>A0A4R3NQW2</accession>
<proteinExistence type="predicted"/>
<dbReference type="RefSeq" id="WP_132312395.1">
    <property type="nucleotide sequence ID" value="NZ_SMAR01000020.1"/>
</dbReference>
<dbReference type="Gene3D" id="3.90.79.10">
    <property type="entry name" value="Nucleoside Triphosphate Pyrophosphohydrolase"/>
    <property type="match status" value="1"/>
</dbReference>
<name>A0A4R3NQW2_9HYPH</name>
<protein>
    <recommendedName>
        <fullName evidence="3">NUDIX domain-containing protein</fullName>
    </recommendedName>
</protein>
<dbReference type="Proteomes" id="UP000295097">
    <property type="component" value="Unassembled WGS sequence"/>
</dbReference>
<comment type="caution">
    <text evidence="1">The sequence shown here is derived from an EMBL/GenBank/DDBJ whole genome shotgun (WGS) entry which is preliminary data.</text>
</comment>
<organism evidence="1 2">
    <name type="scientific">Martelella mediterranea</name>
    <dbReference type="NCBI Taxonomy" id="293089"/>
    <lineage>
        <taxon>Bacteria</taxon>
        <taxon>Pseudomonadati</taxon>
        <taxon>Pseudomonadota</taxon>
        <taxon>Alphaproteobacteria</taxon>
        <taxon>Hyphomicrobiales</taxon>
        <taxon>Aurantimonadaceae</taxon>
        <taxon>Martelella</taxon>
    </lineage>
</organism>
<dbReference type="AlphaFoldDB" id="A0A4R3NQW2"/>
<evidence type="ECO:0000313" key="2">
    <source>
        <dbReference type="Proteomes" id="UP000295097"/>
    </source>
</evidence>
<evidence type="ECO:0008006" key="3">
    <source>
        <dbReference type="Google" id="ProtNLM"/>
    </source>
</evidence>